<keyword evidence="1" id="KW-0732">Signal</keyword>
<dbReference type="Pfam" id="PF16539">
    <property type="entry name" value="FlgT_M"/>
    <property type="match status" value="1"/>
</dbReference>
<dbReference type="Proteomes" id="UP000218332">
    <property type="component" value="Unassembled WGS sequence"/>
</dbReference>
<accession>A0A2A2I4J8</accession>
<reference evidence="6 8" key="2">
    <citation type="submission" date="2018-04" db="EMBL/GenBank/DDBJ databases">
        <title>Genomic Encyclopedia of Type Strains, Phase IV (KMG-IV): sequencing the most valuable type-strain genomes for metagenomic binning, comparative biology and taxonomic classification.</title>
        <authorList>
            <person name="Goeker M."/>
        </authorList>
    </citation>
    <scope>NUCLEOTIDE SEQUENCE [LARGE SCALE GENOMIC DNA]</scope>
    <source>
        <strain evidence="6 8">DSM 28688</strain>
    </source>
</reference>
<organism evidence="5 7">
    <name type="scientific">Tamilnaduibacter salinus</name>
    <dbReference type="NCBI Taxonomy" id="1484056"/>
    <lineage>
        <taxon>Bacteria</taxon>
        <taxon>Pseudomonadati</taxon>
        <taxon>Pseudomonadota</taxon>
        <taxon>Gammaproteobacteria</taxon>
        <taxon>Pseudomonadales</taxon>
        <taxon>Marinobacteraceae</taxon>
        <taxon>Tamilnaduibacter</taxon>
    </lineage>
</organism>
<comment type="caution">
    <text evidence="5">The sequence shown here is derived from an EMBL/GenBank/DDBJ whole genome shotgun (WGS) entry which is preliminary data.</text>
</comment>
<dbReference type="InterPro" id="IPR038165">
    <property type="entry name" value="FlgT_C_sf"/>
</dbReference>
<dbReference type="InterPro" id="IPR032370">
    <property type="entry name" value="FlgT_N"/>
</dbReference>
<dbReference type="Proteomes" id="UP000245887">
    <property type="component" value="Unassembled WGS sequence"/>
</dbReference>
<evidence type="ECO:0000259" key="4">
    <source>
        <dbReference type="Pfam" id="PF16548"/>
    </source>
</evidence>
<evidence type="ECO:0000259" key="3">
    <source>
        <dbReference type="Pfam" id="PF16539"/>
    </source>
</evidence>
<dbReference type="Pfam" id="PF16548">
    <property type="entry name" value="FlgT_N"/>
    <property type="match status" value="1"/>
</dbReference>
<feature type="domain" description="Flagellar assembly protein T middle" evidence="3">
    <location>
        <begin position="118"/>
        <end position="268"/>
    </location>
</feature>
<dbReference type="Gene3D" id="2.40.10.410">
    <property type="entry name" value="FlgT, C-terminal domain"/>
    <property type="match status" value="1"/>
</dbReference>
<name>A0A2A2I4J8_9GAMM</name>
<feature type="domain" description="Flagellar assembly protein T C-terminal" evidence="2">
    <location>
        <begin position="320"/>
        <end position="394"/>
    </location>
</feature>
<feature type="domain" description="Flagellar assembly protein T N-terminal" evidence="4">
    <location>
        <begin position="20"/>
        <end position="106"/>
    </location>
</feature>
<dbReference type="RefSeq" id="WP_095610390.1">
    <property type="nucleotide sequence ID" value="NZ_NMPM01000020.1"/>
</dbReference>
<dbReference type="Pfam" id="PF16538">
    <property type="entry name" value="FlgT_C"/>
    <property type="match status" value="1"/>
</dbReference>
<gene>
    <name evidence="6" type="ORF">C8D92_106129</name>
    <name evidence="5" type="ORF">CF392_05110</name>
</gene>
<protein>
    <submittedName>
        <fullName evidence="6">Flagellar assembly T-like protein</fullName>
    </submittedName>
</protein>
<keyword evidence="6" id="KW-0966">Cell projection</keyword>
<dbReference type="InterPro" id="IPR038180">
    <property type="entry name" value="FlgT_N_sf"/>
</dbReference>
<dbReference type="OrthoDB" id="8778507at2"/>
<dbReference type="Gene3D" id="3.40.50.10610">
    <property type="entry name" value="ABC-type transport auxiliary lipoprotein component"/>
    <property type="match status" value="1"/>
</dbReference>
<evidence type="ECO:0000313" key="8">
    <source>
        <dbReference type="Proteomes" id="UP000245887"/>
    </source>
</evidence>
<feature type="chain" id="PRO_5036035270" evidence="1">
    <location>
        <begin position="20"/>
        <end position="396"/>
    </location>
</feature>
<dbReference type="Gene3D" id="3.30.1660.40">
    <property type="entry name" value="FlgT, N-terminal domain"/>
    <property type="match status" value="1"/>
</dbReference>
<proteinExistence type="predicted"/>
<dbReference type="EMBL" id="QEKQ01000006">
    <property type="protein sequence ID" value="PVY75869.1"/>
    <property type="molecule type" value="Genomic_DNA"/>
</dbReference>
<dbReference type="EMBL" id="NMPM01000020">
    <property type="protein sequence ID" value="PAV26587.1"/>
    <property type="molecule type" value="Genomic_DNA"/>
</dbReference>
<evidence type="ECO:0000259" key="2">
    <source>
        <dbReference type="Pfam" id="PF16538"/>
    </source>
</evidence>
<dbReference type="InterPro" id="IPR032388">
    <property type="entry name" value="FlgT_C"/>
</dbReference>
<keyword evidence="6" id="KW-0282">Flagellum</keyword>
<reference evidence="5 7" key="1">
    <citation type="submission" date="2017-07" db="EMBL/GenBank/DDBJ databases">
        <title>Tamlnaduibacter salinus (Mi-7) genome sequencing.</title>
        <authorList>
            <person name="Verma A."/>
            <person name="Krishnamurthi S."/>
        </authorList>
    </citation>
    <scope>NUCLEOTIDE SEQUENCE [LARGE SCALE GENOMIC DNA]</scope>
    <source>
        <strain evidence="5 7">Mi-7</strain>
    </source>
</reference>
<evidence type="ECO:0000313" key="6">
    <source>
        <dbReference type="EMBL" id="PVY75869.1"/>
    </source>
</evidence>
<evidence type="ECO:0000313" key="5">
    <source>
        <dbReference type="EMBL" id="PAV26587.1"/>
    </source>
</evidence>
<keyword evidence="6" id="KW-0969">Cilium</keyword>
<evidence type="ECO:0000313" key="7">
    <source>
        <dbReference type="Proteomes" id="UP000218332"/>
    </source>
</evidence>
<sequence>MIRTLVWLCLLMIAWPASAQWVRGTGEAAIENGNVAEAREKAREAALRDAALKREATISSQDTMKDGRLTESRLTVSAQARARHVQVIREEREGGVLRLTIEADLTGQGQCEANDAYRMQKRVAVTGFPVAEPDQGRVGRLEDAGRVVSARLGRALQAEGRVQVLNAHRMQLFGNVGNAPTHQRFDNSLSNVVNVARELDAQFVVAGVIRDMSLVEPDAWGTSVLDQMQRGIGLADTRRRFVVDLMVYDGYSGSPVYQERLSRVADWDEGINVSEGLGSDALRNTDYGRVVAGAVEAMGSAVQQSLACQPFITRIRRVDGRQVQLSSGATAGLRPGDKLHLYRSFRYSDQPDAMPELRDTGRIMSVNNVHPNFSSGVMNAQGGQVNLQQDDVAIIW</sequence>
<dbReference type="AlphaFoldDB" id="A0A2A2I4J8"/>
<keyword evidence="7" id="KW-1185">Reference proteome</keyword>
<feature type="signal peptide" evidence="1">
    <location>
        <begin position="1"/>
        <end position="19"/>
    </location>
</feature>
<evidence type="ECO:0000256" key="1">
    <source>
        <dbReference type="SAM" id="SignalP"/>
    </source>
</evidence>
<dbReference type="InterPro" id="IPR032386">
    <property type="entry name" value="FlgT_M"/>
</dbReference>